<accession>G4ZAL4</accession>
<dbReference type="KEGG" id="psoj:PHYSODRAFT_439495"/>
<dbReference type="OMA" id="SHANEYQ"/>
<keyword evidence="3" id="KW-1185">Reference proteome</keyword>
<reference evidence="2 3" key="1">
    <citation type="journal article" date="2006" name="Science">
        <title>Phytophthora genome sequences uncover evolutionary origins and mechanisms of pathogenesis.</title>
        <authorList>
            <person name="Tyler B.M."/>
            <person name="Tripathy S."/>
            <person name="Zhang X."/>
            <person name="Dehal P."/>
            <person name="Jiang R.H."/>
            <person name="Aerts A."/>
            <person name="Arredondo F.D."/>
            <person name="Baxter L."/>
            <person name="Bensasson D."/>
            <person name="Beynon J.L."/>
            <person name="Chapman J."/>
            <person name="Damasceno C.M."/>
            <person name="Dorrance A.E."/>
            <person name="Dou D."/>
            <person name="Dickerman A.W."/>
            <person name="Dubchak I.L."/>
            <person name="Garbelotto M."/>
            <person name="Gijzen M."/>
            <person name="Gordon S.G."/>
            <person name="Govers F."/>
            <person name="Grunwald N.J."/>
            <person name="Huang W."/>
            <person name="Ivors K.L."/>
            <person name="Jones R.W."/>
            <person name="Kamoun S."/>
            <person name="Krampis K."/>
            <person name="Lamour K.H."/>
            <person name="Lee M.K."/>
            <person name="McDonald W.H."/>
            <person name="Medina M."/>
            <person name="Meijer H.J."/>
            <person name="Nordberg E.K."/>
            <person name="Maclean D.J."/>
            <person name="Ospina-Giraldo M.D."/>
            <person name="Morris P.F."/>
            <person name="Phuntumart V."/>
            <person name="Putnam N.H."/>
            <person name="Rash S."/>
            <person name="Rose J.K."/>
            <person name="Sakihama Y."/>
            <person name="Salamov A.A."/>
            <person name="Savidor A."/>
            <person name="Scheuring C.F."/>
            <person name="Smith B.M."/>
            <person name="Sobral B.W."/>
            <person name="Terry A."/>
            <person name="Torto-Alalibo T.A."/>
            <person name="Win J."/>
            <person name="Xu Z."/>
            <person name="Zhang H."/>
            <person name="Grigoriev I.V."/>
            <person name="Rokhsar D.S."/>
            <person name="Boore J.L."/>
        </authorList>
    </citation>
    <scope>NUCLEOTIDE SEQUENCE [LARGE SCALE GENOMIC DNA]</scope>
    <source>
        <strain evidence="2 3">P6497</strain>
    </source>
</reference>
<evidence type="ECO:0000256" key="1">
    <source>
        <dbReference type="SAM" id="Coils"/>
    </source>
</evidence>
<dbReference type="SMR" id="G4ZAL4"/>
<organism evidence="2 3">
    <name type="scientific">Phytophthora sojae (strain P6497)</name>
    <name type="common">Soybean stem and root rot agent</name>
    <name type="synonym">Phytophthora megasperma f. sp. glycines</name>
    <dbReference type="NCBI Taxonomy" id="1094619"/>
    <lineage>
        <taxon>Eukaryota</taxon>
        <taxon>Sar</taxon>
        <taxon>Stramenopiles</taxon>
        <taxon>Oomycota</taxon>
        <taxon>Peronosporomycetes</taxon>
        <taxon>Peronosporales</taxon>
        <taxon>Peronosporaceae</taxon>
        <taxon>Phytophthora</taxon>
    </lineage>
</organism>
<dbReference type="Gene3D" id="1.10.287.1490">
    <property type="match status" value="1"/>
</dbReference>
<dbReference type="InParanoid" id="G4ZAL4"/>
<dbReference type="RefSeq" id="XP_009521928.1">
    <property type="nucleotide sequence ID" value="XM_009523633.1"/>
</dbReference>
<feature type="coiled-coil region" evidence="1">
    <location>
        <begin position="244"/>
        <end position="309"/>
    </location>
</feature>
<dbReference type="GeneID" id="20652613"/>
<proteinExistence type="predicted"/>
<feature type="coiled-coil region" evidence="1">
    <location>
        <begin position="25"/>
        <end position="216"/>
    </location>
</feature>
<protein>
    <submittedName>
        <fullName evidence="2">Uncharacterized protein</fullName>
    </submittedName>
</protein>
<name>G4ZAL4_PHYSP</name>
<dbReference type="Proteomes" id="UP000002640">
    <property type="component" value="Unassembled WGS sequence"/>
</dbReference>
<dbReference type="EMBL" id="JH159153">
    <property type="protein sequence ID" value="EGZ19211.1"/>
    <property type="molecule type" value="Genomic_DNA"/>
</dbReference>
<sequence>MSEAMLWKLRASKMEAYVRSAMLQNDTFEDTIRQLELGLSRVKEELTSRLAREAQLVAKLGALKSELATTKEQAASLAEKYQVANAELEKRQGEATNRGDETQRARMAVQRKAELLTQQKSKVASLQQELEQAAKKVERLGAVEKQAALLQQKAKEHTQQLLHARQSYESCRDDNVQLSFHLEKLKERHAGVVARLKAARAENAQLRAQRTDLKNNATLQGDIDGGGRGNSHRANQGEANAVSIASLTEEARALKRRVLQKQDVIVSYKSKVAEYEAQLERQRETMVKLARTNRELQQGQRQRQQQELEFTSALQTKLEGQLEVKQEQLDGLRASVYDSFEAFVFCRTSSSSS</sequence>
<gene>
    <name evidence="2" type="ORF">PHYSODRAFT_439495</name>
</gene>
<evidence type="ECO:0000313" key="2">
    <source>
        <dbReference type="EMBL" id="EGZ19211.1"/>
    </source>
</evidence>
<evidence type="ECO:0000313" key="3">
    <source>
        <dbReference type="Proteomes" id="UP000002640"/>
    </source>
</evidence>
<keyword evidence="1" id="KW-0175">Coiled coil</keyword>
<feature type="non-terminal residue" evidence="2">
    <location>
        <position position="353"/>
    </location>
</feature>
<dbReference type="AlphaFoldDB" id="G4ZAL4"/>